<keyword evidence="1" id="KW-0472">Membrane</keyword>
<evidence type="ECO:0000313" key="2">
    <source>
        <dbReference type="EMBL" id="SYX85070.1"/>
    </source>
</evidence>
<feature type="transmembrane region" description="Helical" evidence="1">
    <location>
        <begin position="88"/>
        <end position="108"/>
    </location>
</feature>
<keyword evidence="1" id="KW-0812">Transmembrane</keyword>
<keyword evidence="1" id="KW-1133">Transmembrane helix</keyword>
<dbReference type="Proteomes" id="UP000304148">
    <property type="component" value="Chromosome"/>
</dbReference>
<evidence type="ECO:0000256" key="1">
    <source>
        <dbReference type="SAM" id="Phobius"/>
    </source>
</evidence>
<sequence>MEDHELKMSKAILHIEGLSVLLGCIYFYDYYHFSWLLFFVLLFVPDVSMIGYILSNRAGAIIYNVFHTYCVSFGTIMCGILISNQTVLAVGIIWTAHIGMDRMFGFGLKYTTTFKDTHFNRLYK</sequence>
<accession>A0A383RDL0</accession>
<proteinExistence type="predicted"/>
<name>A0A383RDL0_PAEAL</name>
<evidence type="ECO:0000313" key="3">
    <source>
        <dbReference type="Proteomes" id="UP000304148"/>
    </source>
</evidence>
<feature type="transmembrane region" description="Helical" evidence="1">
    <location>
        <begin position="12"/>
        <end position="28"/>
    </location>
</feature>
<dbReference type="EMBL" id="LS992241">
    <property type="protein sequence ID" value="SYX85070.1"/>
    <property type="molecule type" value="Genomic_DNA"/>
</dbReference>
<evidence type="ECO:0008006" key="4">
    <source>
        <dbReference type="Google" id="ProtNLM"/>
    </source>
</evidence>
<dbReference type="AlphaFoldDB" id="A0A383RDL0"/>
<protein>
    <recommendedName>
        <fullName evidence="4">DUF4260 domain-containing protein</fullName>
    </recommendedName>
</protein>
<feature type="transmembrane region" description="Helical" evidence="1">
    <location>
        <begin position="61"/>
        <end position="82"/>
    </location>
</feature>
<dbReference type="InterPro" id="IPR025356">
    <property type="entry name" value="DUF4260"/>
</dbReference>
<reference evidence="3" key="1">
    <citation type="submission" date="2018-08" db="EMBL/GenBank/DDBJ databases">
        <authorList>
            <person name="Chevrot R."/>
        </authorList>
    </citation>
    <scope>NUCLEOTIDE SEQUENCE [LARGE SCALE GENOMIC DNA]</scope>
</reference>
<dbReference type="Pfam" id="PF14079">
    <property type="entry name" value="DUF4260"/>
    <property type="match status" value="1"/>
</dbReference>
<feature type="transmembrane region" description="Helical" evidence="1">
    <location>
        <begin position="34"/>
        <end position="54"/>
    </location>
</feature>
<gene>
    <name evidence="2" type="ORF">PBLR_13492</name>
</gene>
<organism evidence="2 3">
    <name type="scientific">Paenibacillus alvei</name>
    <name type="common">Bacillus alvei</name>
    <dbReference type="NCBI Taxonomy" id="44250"/>
    <lineage>
        <taxon>Bacteria</taxon>
        <taxon>Bacillati</taxon>
        <taxon>Bacillota</taxon>
        <taxon>Bacilli</taxon>
        <taxon>Bacillales</taxon>
        <taxon>Paenibacillaceae</taxon>
        <taxon>Paenibacillus</taxon>
    </lineage>
</organism>